<sequence length="210" mass="23454">MPRLEFFFDISSPWTYLAFTQIEQVVAEIGGTLDYRPILVGGVFNAVNDSVYASRENPNPVKLRHYVKDLADWARYVGITIGQPPVFPVNSVKVMRGCFVAAEKGLLRPYARALFEAYWGRLEDISQDSVIVPVLDRVGIGRAEFFEKIGTAAYKDRLRANTDELIARGGFGSPTMFVDGTDMYFGNDRLPLVAAALRTKPSPPREERVG</sequence>
<protein>
    <recommendedName>
        <fullName evidence="1">2-hydroxychromene-2-carboxylate isomerase</fullName>
        <ecNumber evidence="1">5.99.1.4</ecNumber>
    </recommendedName>
</protein>
<dbReference type="GO" id="GO:0004364">
    <property type="term" value="F:glutathione transferase activity"/>
    <property type="evidence" value="ECO:0007669"/>
    <property type="project" value="TreeGrafter"/>
</dbReference>
<dbReference type="PANTHER" id="PTHR42943:SF2">
    <property type="entry name" value="GLUTATHIONE S-TRANSFERASE KAPPA 1"/>
    <property type="match status" value="1"/>
</dbReference>
<dbReference type="SUPFAM" id="SSF52833">
    <property type="entry name" value="Thioredoxin-like"/>
    <property type="match status" value="1"/>
</dbReference>
<dbReference type="Pfam" id="PF01323">
    <property type="entry name" value="DSBA"/>
    <property type="match status" value="1"/>
</dbReference>
<evidence type="ECO:0000259" key="3">
    <source>
        <dbReference type="Pfam" id="PF01323"/>
    </source>
</evidence>
<dbReference type="GO" id="GO:1901170">
    <property type="term" value="P:naphthalene catabolic process"/>
    <property type="evidence" value="ECO:0007669"/>
    <property type="project" value="InterPro"/>
</dbReference>
<evidence type="ECO:0000256" key="1">
    <source>
        <dbReference type="PIRNR" id="PIRNR006386"/>
    </source>
</evidence>
<reference evidence="4 5" key="1">
    <citation type="submission" date="2018-09" db="EMBL/GenBank/DDBJ databases">
        <authorList>
            <person name="Zhu H."/>
        </authorList>
    </citation>
    <scope>NUCLEOTIDE SEQUENCE [LARGE SCALE GENOMIC DNA]</scope>
    <source>
        <strain evidence="4 5">K1W22B-8</strain>
    </source>
</reference>
<dbReference type="Proteomes" id="UP000284605">
    <property type="component" value="Unassembled WGS sequence"/>
</dbReference>
<evidence type="ECO:0000313" key="4">
    <source>
        <dbReference type="EMBL" id="RJF87137.1"/>
    </source>
</evidence>
<dbReference type="RefSeq" id="WP_119777781.1">
    <property type="nucleotide sequence ID" value="NZ_QYUK01000011.1"/>
</dbReference>
<comment type="catalytic activity">
    <reaction evidence="1">
        <text>2-hydroxychromene-2-carboxylate = (3E)-4-(2-hydroxyphenyl)-2-oxobut-3-enoate</text>
        <dbReference type="Rhea" id="RHEA:27401"/>
        <dbReference type="ChEBI" id="CHEBI:59350"/>
        <dbReference type="ChEBI" id="CHEBI:59353"/>
        <dbReference type="EC" id="5.99.1.4"/>
    </reaction>
</comment>
<comment type="caution">
    <text evidence="4">The sequence shown here is derived from an EMBL/GenBank/DDBJ whole genome shotgun (WGS) entry which is preliminary data.</text>
</comment>
<feature type="domain" description="DSBA-like thioredoxin" evidence="3">
    <location>
        <begin position="4"/>
        <end position="197"/>
    </location>
</feature>
<comment type="similarity">
    <text evidence="1">Belongs to the GST superfamily. NadH family.</text>
</comment>
<dbReference type="GO" id="GO:0004602">
    <property type="term" value="F:glutathione peroxidase activity"/>
    <property type="evidence" value="ECO:0007669"/>
    <property type="project" value="TreeGrafter"/>
</dbReference>
<dbReference type="InterPro" id="IPR036249">
    <property type="entry name" value="Thioredoxin-like_sf"/>
</dbReference>
<feature type="active site" description="Nucleophile" evidence="2">
    <location>
        <position position="12"/>
    </location>
</feature>
<accession>A0A418WAS5</accession>
<dbReference type="PANTHER" id="PTHR42943">
    <property type="entry name" value="GLUTATHIONE S-TRANSFERASE KAPPA"/>
    <property type="match status" value="1"/>
</dbReference>
<organism evidence="4 5">
    <name type="scientific">Oleomonas cavernae</name>
    <dbReference type="NCBI Taxonomy" id="2320859"/>
    <lineage>
        <taxon>Bacteria</taxon>
        <taxon>Pseudomonadati</taxon>
        <taxon>Pseudomonadota</taxon>
        <taxon>Alphaproteobacteria</taxon>
        <taxon>Acetobacterales</taxon>
        <taxon>Acetobacteraceae</taxon>
        <taxon>Oleomonas</taxon>
    </lineage>
</organism>
<dbReference type="GO" id="GO:0006749">
    <property type="term" value="P:glutathione metabolic process"/>
    <property type="evidence" value="ECO:0007669"/>
    <property type="project" value="TreeGrafter"/>
</dbReference>
<name>A0A418WAS5_9PROT</name>
<keyword evidence="5" id="KW-1185">Reference proteome</keyword>
<dbReference type="GO" id="GO:0018845">
    <property type="term" value="F:2-hydroxychromene-2-carboxylate isomerase activity"/>
    <property type="evidence" value="ECO:0007669"/>
    <property type="project" value="UniProtKB-UniRule"/>
</dbReference>
<evidence type="ECO:0000256" key="2">
    <source>
        <dbReference type="PIRSR" id="PIRSR006386-1"/>
    </source>
</evidence>
<proteinExistence type="inferred from homology"/>
<dbReference type="AlphaFoldDB" id="A0A418WAS5"/>
<dbReference type="Gene3D" id="3.40.30.10">
    <property type="entry name" value="Glutaredoxin"/>
    <property type="match status" value="1"/>
</dbReference>
<gene>
    <name evidence="4" type="ORF">D3874_08945</name>
</gene>
<keyword evidence="1 4" id="KW-0413">Isomerase</keyword>
<dbReference type="InterPro" id="IPR014440">
    <property type="entry name" value="HCCAis_GSTk"/>
</dbReference>
<dbReference type="PIRSF" id="PIRSF006386">
    <property type="entry name" value="HCCAis_GSTk"/>
    <property type="match status" value="1"/>
</dbReference>
<dbReference type="EC" id="5.99.1.4" evidence="1"/>
<evidence type="ECO:0000313" key="5">
    <source>
        <dbReference type="Proteomes" id="UP000284605"/>
    </source>
</evidence>
<dbReference type="EMBL" id="QYUK01000011">
    <property type="protein sequence ID" value="RJF87137.1"/>
    <property type="molecule type" value="Genomic_DNA"/>
</dbReference>
<dbReference type="InterPro" id="IPR044087">
    <property type="entry name" value="NahD-like"/>
</dbReference>
<dbReference type="InterPro" id="IPR001853">
    <property type="entry name" value="DSBA-like_thioredoxin_dom"/>
</dbReference>
<dbReference type="InterPro" id="IPR051924">
    <property type="entry name" value="GST_Kappa/NadH"/>
</dbReference>
<dbReference type="CDD" id="cd03022">
    <property type="entry name" value="DsbA_HCCA_Iso"/>
    <property type="match status" value="1"/>
</dbReference>
<dbReference type="OrthoDB" id="5244108at2"/>